<sequence length="64" mass="7240">MEDSVFLDQKQSRAGDTDHSIGKRRGLEDEKVAPVFLWIKEQLRDLVLAIVNFSAKTPLLFAVP</sequence>
<dbReference type="EMBL" id="CM045872">
    <property type="protein sequence ID" value="KAI7950076.1"/>
    <property type="molecule type" value="Genomic_DNA"/>
</dbReference>
<reference evidence="1 2" key="3">
    <citation type="journal article" date="2022" name="Microbiol. Spectr.">
        <title>Folding features and dynamics of 3D genome architecture in plant fungal pathogens.</title>
        <authorList>
            <person name="Xia C."/>
        </authorList>
    </citation>
    <scope>NUCLEOTIDE SEQUENCE [LARGE SCALE GENOMIC DNA]</scope>
    <source>
        <strain evidence="1 2">93-210</strain>
    </source>
</reference>
<proteinExistence type="predicted"/>
<name>A0ACC0EDZ2_9BASI</name>
<reference evidence="2" key="2">
    <citation type="journal article" date="2018" name="Mol. Plant Microbe Interact.">
        <title>Genome sequence resources for the wheat stripe rust pathogen (Puccinia striiformis f. sp. tritici) and the barley stripe rust pathogen (Puccinia striiformis f. sp. hordei).</title>
        <authorList>
            <person name="Xia C."/>
            <person name="Wang M."/>
            <person name="Yin C."/>
            <person name="Cornejo O.E."/>
            <person name="Hulbert S.H."/>
            <person name="Chen X."/>
        </authorList>
    </citation>
    <scope>NUCLEOTIDE SEQUENCE [LARGE SCALE GENOMIC DNA]</scope>
    <source>
        <strain evidence="2">93-210</strain>
    </source>
</reference>
<dbReference type="Proteomes" id="UP001060170">
    <property type="component" value="Chromosome 8"/>
</dbReference>
<accession>A0ACC0EDZ2</accession>
<organism evidence="1 2">
    <name type="scientific">Puccinia striiformis f. sp. tritici</name>
    <dbReference type="NCBI Taxonomy" id="168172"/>
    <lineage>
        <taxon>Eukaryota</taxon>
        <taxon>Fungi</taxon>
        <taxon>Dikarya</taxon>
        <taxon>Basidiomycota</taxon>
        <taxon>Pucciniomycotina</taxon>
        <taxon>Pucciniomycetes</taxon>
        <taxon>Pucciniales</taxon>
        <taxon>Pucciniaceae</taxon>
        <taxon>Puccinia</taxon>
    </lineage>
</organism>
<keyword evidence="2" id="KW-1185">Reference proteome</keyword>
<protein>
    <submittedName>
        <fullName evidence="1">Uncharacterized protein</fullName>
    </submittedName>
</protein>
<comment type="caution">
    <text evidence="1">The sequence shown here is derived from an EMBL/GenBank/DDBJ whole genome shotgun (WGS) entry which is preliminary data.</text>
</comment>
<reference evidence="2" key="1">
    <citation type="journal article" date="2018" name="BMC Genomics">
        <title>Genomic insights into host adaptation between the wheat stripe rust pathogen (Puccinia striiformis f. sp. tritici) and the barley stripe rust pathogen (Puccinia striiformis f. sp. hordei).</title>
        <authorList>
            <person name="Xia C."/>
            <person name="Wang M."/>
            <person name="Yin C."/>
            <person name="Cornejo O.E."/>
            <person name="Hulbert S.H."/>
            <person name="Chen X."/>
        </authorList>
    </citation>
    <scope>NUCLEOTIDE SEQUENCE [LARGE SCALE GENOMIC DNA]</scope>
    <source>
        <strain evidence="2">93-210</strain>
    </source>
</reference>
<evidence type="ECO:0000313" key="1">
    <source>
        <dbReference type="EMBL" id="KAI7950076.1"/>
    </source>
</evidence>
<evidence type="ECO:0000313" key="2">
    <source>
        <dbReference type="Proteomes" id="UP001060170"/>
    </source>
</evidence>
<gene>
    <name evidence="1" type="ORF">MJO28_008897</name>
</gene>